<protein>
    <submittedName>
        <fullName evidence="1">Uncharacterized protein</fullName>
    </submittedName>
</protein>
<gene>
    <name evidence="1" type="ORF">SAY87_006878</name>
</gene>
<keyword evidence="2" id="KW-1185">Reference proteome</keyword>
<sequence length="79" mass="9134">MKCFYCIEESIQGFRALETTELSQKKYKGYWEETEKRTLEDFLLSFFLCKELDIVSLSSLQQEEPETLEGSAPAALELA</sequence>
<dbReference type="Proteomes" id="UP001345219">
    <property type="component" value="Chromosome 6"/>
</dbReference>
<dbReference type="AlphaFoldDB" id="A0AAN7PZK5"/>
<proteinExistence type="predicted"/>
<organism evidence="1 2">
    <name type="scientific">Trapa incisa</name>
    <dbReference type="NCBI Taxonomy" id="236973"/>
    <lineage>
        <taxon>Eukaryota</taxon>
        <taxon>Viridiplantae</taxon>
        <taxon>Streptophyta</taxon>
        <taxon>Embryophyta</taxon>
        <taxon>Tracheophyta</taxon>
        <taxon>Spermatophyta</taxon>
        <taxon>Magnoliopsida</taxon>
        <taxon>eudicotyledons</taxon>
        <taxon>Gunneridae</taxon>
        <taxon>Pentapetalae</taxon>
        <taxon>rosids</taxon>
        <taxon>malvids</taxon>
        <taxon>Myrtales</taxon>
        <taxon>Lythraceae</taxon>
        <taxon>Trapa</taxon>
    </lineage>
</organism>
<evidence type="ECO:0000313" key="1">
    <source>
        <dbReference type="EMBL" id="KAK4756751.1"/>
    </source>
</evidence>
<accession>A0AAN7PZK5</accession>
<comment type="caution">
    <text evidence="1">The sequence shown here is derived from an EMBL/GenBank/DDBJ whole genome shotgun (WGS) entry which is preliminary data.</text>
</comment>
<dbReference type="EMBL" id="JAXIOK010000013">
    <property type="protein sequence ID" value="KAK4756751.1"/>
    <property type="molecule type" value="Genomic_DNA"/>
</dbReference>
<reference evidence="1 2" key="1">
    <citation type="journal article" date="2023" name="Hortic Res">
        <title>Pangenome of water caltrop reveals structural variations and asymmetric subgenome divergence after allopolyploidization.</title>
        <authorList>
            <person name="Zhang X."/>
            <person name="Chen Y."/>
            <person name="Wang L."/>
            <person name="Yuan Y."/>
            <person name="Fang M."/>
            <person name="Shi L."/>
            <person name="Lu R."/>
            <person name="Comes H.P."/>
            <person name="Ma Y."/>
            <person name="Chen Y."/>
            <person name="Huang G."/>
            <person name="Zhou Y."/>
            <person name="Zheng Z."/>
            <person name="Qiu Y."/>
        </authorList>
    </citation>
    <scope>NUCLEOTIDE SEQUENCE [LARGE SCALE GENOMIC DNA]</scope>
    <source>
        <tissue evidence="1">Roots</tissue>
    </source>
</reference>
<name>A0AAN7PZK5_9MYRT</name>
<evidence type="ECO:0000313" key="2">
    <source>
        <dbReference type="Proteomes" id="UP001345219"/>
    </source>
</evidence>